<dbReference type="PIRSF" id="PIRSF029287">
    <property type="entry name" value="UCP029287"/>
    <property type="match status" value="1"/>
</dbReference>
<dbReference type="RefSeq" id="WP_040451781.1">
    <property type="nucleotide sequence ID" value="NZ_CXWD01000004.1"/>
</dbReference>
<accession>A0A0M6ZVT6</accession>
<organism evidence="1 2">
    <name type="scientific">Roseibium alexandrii</name>
    <dbReference type="NCBI Taxonomy" id="388408"/>
    <lineage>
        <taxon>Bacteria</taxon>
        <taxon>Pseudomonadati</taxon>
        <taxon>Pseudomonadota</taxon>
        <taxon>Alphaproteobacteria</taxon>
        <taxon>Hyphomicrobiales</taxon>
        <taxon>Stappiaceae</taxon>
        <taxon>Roseibium</taxon>
    </lineage>
</organism>
<name>A0A0M6ZVT6_9HYPH</name>
<dbReference type="InterPro" id="IPR038225">
    <property type="entry name" value="TagF_sf"/>
</dbReference>
<proteinExistence type="predicted"/>
<dbReference type="Gene3D" id="3.40.1730.10">
    <property type="entry name" value="pa0076 domain"/>
    <property type="match status" value="1"/>
</dbReference>
<dbReference type="AlphaFoldDB" id="A0A0M6ZVT6"/>
<dbReference type="InterPro" id="IPR017748">
    <property type="entry name" value="TagF"/>
</dbReference>
<dbReference type="EMBL" id="CXWD01000004">
    <property type="protein sequence ID" value="CTQ66899.1"/>
    <property type="molecule type" value="Genomic_DNA"/>
</dbReference>
<reference evidence="2" key="1">
    <citation type="submission" date="2015-07" db="EMBL/GenBank/DDBJ databases">
        <authorList>
            <person name="Rodrigo-Torres Lidia"/>
            <person name="Arahal R.David."/>
        </authorList>
    </citation>
    <scope>NUCLEOTIDE SEQUENCE [LARGE SCALE GENOMIC DNA]</scope>
    <source>
        <strain evidence="2">CECT 5112</strain>
    </source>
</reference>
<dbReference type="Proteomes" id="UP000053235">
    <property type="component" value="Unassembled WGS sequence"/>
</dbReference>
<dbReference type="OrthoDB" id="9801841at2"/>
<dbReference type="Pfam" id="PF09867">
    <property type="entry name" value="TagF_N"/>
    <property type="match status" value="1"/>
</dbReference>
<evidence type="ECO:0000313" key="2">
    <source>
        <dbReference type="Proteomes" id="UP000053235"/>
    </source>
</evidence>
<dbReference type="STRING" id="388408.LAX5112_01134"/>
<protein>
    <submittedName>
        <fullName evidence="1">Type VI secretion-associated protein, family</fullName>
    </submittedName>
</protein>
<gene>
    <name evidence="1" type="ORF">LAX5112_01134</name>
</gene>
<evidence type="ECO:0000313" key="1">
    <source>
        <dbReference type="EMBL" id="CTQ66899.1"/>
    </source>
</evidence>
<dbReference type="NCBIfam" id="TIGR03373">
    <property type="entry name" value="VI_minor_4"/>
    <property type="match status" value="1"/>
</dbReference>
<sequence>MHICGFFGKRPAERDFVFEGLPARVTDAWANTVSNWLHACKTAAPQTWHSAYFSAPVWRFALPANHLDDRAWIGLVAGSADTMGRTFPLAVLMSMHVEQFSNDVIFQIDEIMDRLELDLLTFLAGESTRRHFLNSVTNCSADIRATIDEPPYNVAMTLPDLESDEAGLCIPWTDLVASNEVPAHILVWPETEKKKKRSSSPGYWWHEGSPERVSEVCVFSAMPEAAAARGIFMGQWEAQGWRART</sequence>
<keyword evidence="2" id="KW-1185">Reference proteome</keyword>